<feature type="compositionally biased region" description="Polar residues" evidence="1">
    <location>
        <begin position="309"/>
        <end position="321"/>
    </location>
</feature>
<evidence type="ECO:0000256" key="1">
    <source>
        <dbReference type="SAM" id="MobiDB-lite"/>
    </source>
</evidence>
<dbReference type="EMBL" id="CDMZ01000854">
    <property type="protein sequence ID" value="CEM22723.1"/>
    <property type="molecule type" value="Genomic_DNA"/>
</dbReference>
<sequence>MDTASSSVPEEHAVVPPQECGNRGVDIVMLIDVSCSMAKHDKQMVDGFNQLLSEHKQKDSSGDSEDFTTVSVIHFNQRIKSVLNRRPIREVENLLEDSQQYIGQTYLYDAIGKTITAIDTNLQDDGENLFGAPSVEDRPLILLAVLTDGDDNGSFLFRKEEIQEMVKKREELGWFFVLITIDGAEYFLHPPRPPTAPIPLPIPRPPPPPQQTSPNTLHQHQQGAATALLDSHFNAVNVTSGIEGVRNLLKIFVNADSSSGARAGHLRPDAPTLLRRGRAALEETPGMVRRNRMTTRPSVPSFPLLDPNPTASSVDPYQSRSVPFENDHRPHCQTTTQQQQHQTPQSDHPMTDGPPVPPTPPHYSSDWLRGGKYPTVRVAADDKGTLNDSPPVPRNDINDPPLIGRATGLGFLLRSPSRTSAWGDHEGTVRTGFAGTPPHSSGPACGLASPTSPCIPSRHSLSHTIPGHAPGQQSNRRGVGFGSVVQSGAAFVRRSWDGRLSLAPAARGRSRSRDRDRAEGEVIYVENPVERRREEKEDEEEEGEGEEKMPLAVTTNVQLSNFHPPSSSLSPCPSLRFGVFPNSRFGLREDPQGSLRETHQQGSEDIQMTSSVGGPQGSPLGAVLAGSSMSLSGSSSGQSGATGGGVVQGGGGEVSSSSSSSSASQSGGGSVAGGGVSSSSFSFV</sequence>
<protein>
    <recommendedName>
        <fullName evidence="2">VWFA domain-containing protein</fullName>
    </recommendedName>
</protein>
<dbReference type="CDD" id="cd00198">
    <property type="entry name" value="vWFA"/>
    <property type="match status" value="1"/>
</dbReference>
<feature type="compositionally biased region" description="Gly residues" evidence="1">
    <location>
        <begin position="640"/>
        <end position="653"/>
    </location>
</feature>
<feature type="compositionally biased region" description="Basic and acidic residues" evidence="1">
    <location>
        <begin position="586"/>
        <end position="599"/>
    </location>
</feature>
<dbReference type="SUPFAM" id="SSF53300">
    <property type="entry name" value="vWA-like"/>
    <property type="match status" value="1"/>
</dbReference>
<feature type="compositionally biased region" description="Pro residues" evidence="1">
    <location>
        <begin position="352"/>
        <end position="361"/>
    </location>
</feature>
<feature type="region of interest" description="Disordered" evidence="1">
    <location>
        <begin position="282"/>
        <end position="370"/>
    </location>
</feature>
<dbReference type="VEuPathDB" id="CryptoDB:Cvel_20063"/>
<dbReference type="InterPro" id="IPR036465">
    <property type="entry name" value="vWFA_dom_sf"/>
</dbReference>
<reference evidence="3" key="1">
    <citation type="submission" date="2014-11" db="EMBL/GenBank/DDBJ databases">
        <authorList>
            <person name="Otto D Thomas"/>
            <person name="Naeem Raeece"/>
        </authorList>
    </citation>
    <scope>NUCLEOTIDE SEQUENCE</scope>
</reference>
<gene>
    <name evidence="3" type="ORF">Cvel_20063</name>
</gene>
<dbReference type="AlphaFoldDB" id="A0A0G4G3J1"/>
<dbReference type="InterPro" id="IPR002035">
    <property type="entry name" value="VWF_A"/>
</dbReference>
<feature type="compositionally biased region" description="Low complexity" evidence="1">
    <location>
        <begin position="620"/>
        <end position="639"/>
    </location>
</feature>
<feature type="region of interest" description="Disordered" evidence="1">
    <location>
        <begin position="382"/>
        <end position="401"/>
    </location>
</feature>
<feature type="compositionally biased region" description="Polar residues" evidence="1">
    <location>
        <begin position="600"/>
        <end position="613"/>
    </location>
</feature>
<organism evidence="3">
    <name type="scientific">Chromera velia CCMP2878</name>
    <dbReference type="NCBI Taxonomy" id="1169474"/>
    <lineage>
        <taxon>Eukaryota</taxon>
        <taxon>Sar</taxon>
        <taxon>Alveolata</taxon>
        <taxon>Colpodellida</taxon>
        <taxon>Chromeraceae</taxon>
        <taxon>Chromera</taxon>
    </lineage>
</organism>
<feature type="region of interest" description="Disordered" evidence="1">
    <location>
        <begin position="195"/>
        <end position="218"/>
    </location>
</feature>
<evidence type="ECO:0000313" key="3">
    <source>
        <dbReference type="EMBL" id="CEM22723.1"/>
    </source>
</evidence>
<dbReference type="PROSITE" id="PS50234">
    <property type="entry name" value="VWFA"/>
    <property type="match status" value="1"/>
</dbReference>
<dbReference type="Gene3D" id="3.40.50.410">
    <property type="entry name" value="von Willebrand factor, type A domain"/>
    <property type="match status" value="1"/>
</dbReference>
<accession>A0A0G4G3J1</accession>
<feature type="compositionally biased region" description="Low complexity" evidence="1">
    <location>
        <begin position="333"/>
        <end position="345"/>
    </location>
</feature>
<feature type="region of interest" description="Disordered" evidence="1">
    <location>
        <begin position="504"/>
        <end position="550"/>
    </location>
</feature>
<feature type="compositionally biased region" description="Gly residues" evidence="1">
    <location>
        <begin position="666"/>
        <end position="676"/>
    </location>
</feature>
<name>A0A0G4G3J1_9ALVE</name>
<feature type="domain" description="VWFA" evidence="2">
    <location>
        <begin position="26"/>
        <end position="181"/>
    </location>
</feature>
<feature type="region of interest" description="Disordered" evidence="1">
    <location>
        <begin position="583"/>
        <end position="684"/>
    </location>
</feature>
<feature type="compositionally biased region" description="Basic and acidic residues" evidence="1">
    <location>
        <begin position="511"/>
        <end position="520"/>
    </location>
</feature>
<proteinExistence type="predicted"/>
<evidence type="ECO:0000259" key="2">
    <source>
        <dbReference type="PROSITE" id="PS50234"/>
    </source>
</evidence>
<feature type="compositionally biased region" description="Low complexity" evidence="1">
    <location>
        <begin position="654"/>
        <end position="665"/>
    </location>
</feature>
<feature type="compositionally biased region" description="Acidic residues" evidence="1">
    <location>
        <begin position="536"/>
        <end position="545"/>
    </location>
</feature>
<feature type="compositionally biased region" description="Pro residues" evidence="1">
    <location>
        <begin position="195"/>
        <end position="211"/>
    </location>
</feature>